<sequence>VSYYQSSVGPVVIGAELGRRITIRSPATAIGKGLEPLDVRTDP</sequence>
<organism evidence="1 2">
    <name type="scientific">Trifolium medium</name>
    <dbReference type="NCBI Taxonomy" id="97028"/>
    <lineage>
        <taxon>Eukaryota</taxon>
        <taxon>Viridiplantae</taxon>
        <taxon>Streptophyta</taxon>
        <taxon>Embryophyta</taxon>
        <taxon>Tracheophyta</taxon>
        <taxon>Spermatophyta</taxon>
        <taxon>Magnoliopsida</taxon>
        <taxon>eudicotyledons</taxon>
        <taxon>Gunneridae</taxon>
        <taxon>Pentapetalae</taxon>
        <taxon>rosids</taxon>
        <taxon>fabids</taxon>
        <taxon>Fabales</taxon>
        <taxon>Fabaceae</taxon>
        <taxon>Papilionoideae</taxon>
        <taxon>50 kb inversion clade</taxon>
        <taxon>NPAAA clade</taxon>
        <taxon>Hologalegina</taxon>
        <taxon>IRL clade</taxon>
        <taxon>Trifolieae</taxon>
        <taxon>Trifolium</taxon>
    </lineage>
</organism>
<name>A0A392V125_9FABA</name>
<reference evidence="1 2" key="1">
    <citation type="journal article" date="2018" name="Front. Plant Sci.">
        <title>Red Clover (Trifolium pratense) and Zigzag Clover (T. medium) - A Picture of Genomic Similarities and Differences.</title>
        <authorList>
            <person name="Dluhosova J."/>
            <person name="Istvanek J."/>
            <person name="Nedelnik J."/>
            <person name="Repkova J."/>
        </authorList>
    </citation>
    <scope>NUCLEOTIDE SEQUENCE [LARGE SCALE GENOMIC DNA]</scope>
    <source>
        <strain evidence="2">cv. 10/8</strain>
        <tissue evidence="1">Leaf</tissue>
    </source>
</reference>
<dbReference type="EMBL" id="LXQA010987898">
    <property type="protein sequence ID" value="MCI80100.1"/>
    <property type="molecule type" value="Genomic_DNA"/>
</dbReference>
<keyword evidence="2" id="KW-1185">Reference proteome</keyword>
<evidence type="ECO:0000313" key="1">
    <source>
        <dbReference type="EMBL" id="MCI80100.1"/>
    </source>
</evidence>
<accession>A0A392V125</accession>
<protein>
    <submittedName>
        <fullName evidence="1">Uncharacterized protein</fullName>
    </submittedName>
</protein>
<proteinExistence type="predicted"/>
<dbReference type="Proteomes" id="UP000265520">
    <property type="component" value="Unassembled WGS sequence"/>
</dbReference>
<dbReference type="AlphaFoldDB" id="A0A392V125"/>
<evidence type="ECO:0000313" key="2">
    <source>
        <dbReference type="Proteomes" id="UP000265520"/>
    </source>
</evidence>
<comment type="caution">
    <text evidence="1">The sequence shown here is derived from an EMBL/GenBank/DDBJ whole genome shotgun (WGS) entry which is preliminary data.</text>
</comment>
<feature type="non-terminal residue" evidence="1">
    <location>
        <position position="1"/>
    </location>
</feature>